<dbReference type="InterPro" id="IPR018114">
    <property type="entry name" value="TRYPSIN_HIS"/>
</dbReference>
<dbReference type="OrthoDB" id="547031at2759"/>
<dbReference type="PROSITE" id="PS00134">
    <property type="entry name" value="TRYPSIN_HIS"/>
    <property type="match status" value="1"/>
</dbReference>
<dbReference type="PROSITE" id="PS01186">
    <property type="entry name" value="EGF_2"/>
    <property type="match status" value="1"/>
</dbReference>
<dbReference type="Gene3D" id="2.40.10.10">
    <property type="entry name" value="Trypsin-like serine proteases"/>
    <property type="match status" value="1"/>
</dbReference>
<accession>A0A813MK86</accession>
<reference evidence="6" key="1">
    <citation type="submission" date="2021-02" db="EMBL/GenBank/DDBJ databases">
        <authorList>
            <person name="Nowell W R."/>
        </authorList>
    </citation>
    <scope>NUCLEOTIDE SEQUENCE</scope>
    <source>
        <strain evidence="6">Ploen Becks lab</strain>
    </source>
</reference>
<keyword evidence="4" id="KW-1133">Transmembrane helix</keyword>
<protein>
    <recommendedName>
        <fullName evidence="5">Peptidase S1 domain-containing protein</fullName>
    </recommendedName>
</protein>
<dbReference type="CDD" id="cd00190">
    <property type="entry name" value="Tryp_SPc"/>
    <property type="match status" value="1"/>
</dbReference>
<evidence type="ECO:0000313" key="7">
    <source>
        <dbReference type="Proteomes" id="UP000663879"/>
    </source>
</evidence>
<dbReference type="Proteomes" id="UP000663879">
    <property type="component" value="Unassembled WGS sequence"/>
</dbReference>
<keyword evidence="3" id="KW-1015">Disulfide bond</keyword>
<feature type="transmembrane region" description="Helical" evidence="4">
    <location>
        <begin position="103"/>
        <end position="128"/>
    </location>
</feature>
<keyword evidence="2" id="KW-0964">Secreted</keyword>
<evidence type="ECO:0000256" key="2">
    <source>
        <dbReference type="ARBA" id="ARBA00022525"/>
    </source>
</evidence>
<dbReference type="PANTHER" id="PTHR24252">
    <property type="entry name" value="ACROSIN-RELATED"/>
    <property type="match status" value="1"/>
</dbReference>
<dbReference type="GO" id="GO:0005576">
    <property type="term" value="C:extracellular region"/>
    <property type="evidence" value="ECO:0007669"/>
    <property type="project" value="UniProtKB-SubCell"/>
</dbReference>
<evidence type="ECO:0000256" key="4">
    <source>
        <dbReference type="SAM" id="Phobius"/>
    </source>
</evidence>
<keyword evidence="4" id="KW-0472">Membrane</keyword>
<dbReference type="PROSITE" id="PS50240">
    <property type="entry name" value="TRYPSIN_DOM"/>
    <property type="match status" value="1"/>
</dbReference>
<dbReference type="EMBL" id="CAJNOC010000168">
    <property type="protein sequence ID" value="CAF0722022.1"/>
    <property type="molecule type" value="Genomic_DNA"/>
</dbReference>
<feature type="domain" description="Peptidase S1" evidence="5">
    <location>
        <begin position="236"/>
        <end position="500"/>
    </location>
</feature>
<evidence type="ECO:0000256" key="3">
    <source>
        <dbReference type="ARBA" id="ARBA00023157"/>
    </source>
</evidence>
<dbReference type="InterPro" id="IPR043504">
    <property type="entry name" value="Peptidase_S1_PA_chymotrypsin"/>
</dbReference>
<organism evidence="6 7">
    <name type="scientific">Brachionus calyciflorus</name>
    <dbReference type="NCBI Taxonomy" id="104777"/>
    <lineage>
        <taxon>Eukaryota</taxon>
        <taxon>Metazoa</taxon>
        <taxon>Spiralia</taxon>
        <taxon>Gnathifera</taxon>
        <taxon>Rotifera</taxon>
        <taxon>Eurotatoria</taxon>
        <taxon>Monogononta</taxon>
        <taxon>Pseudotrocha</taxon>
        <taxon>Ploima</taxon>
        <taxon>Brachionidae</taxon>
        <taxon>Brachionus</taxon>
    </lineage>
</organism>
<dbReference type="PANTHER" id="PTHR24252:SF18">
    <property type="entry name" value="OVOCHYMASE 1"/>
    <property type="match status" value="1"/>
</dbReference>
<evidence type="ECO:0000256" key="1">
    <source>
        <dbReference type="ARBA" id="ARBA00004613"/>
    </source>
</evidence>
<dbReference type="PRINTS" id="PR00722">
    <property type="entry name" value="CHYMOTRYPSIN"/>
</dbReference>
<proteinExistence type="predicted"/>
<dbReference type="SMART" id="SM00020">
    <property type="entry name" value="Tryp_SPc"/>
    <property type="match status" value="1"/>
</dbReference>
<name>A0A813MK86_9BILA</name>
<evidence type="ECO:0000259" key="5">
    <source>
        <dbReference type="PROSITE" id="PS50240"/>
    </source>
</evidence>
<dbReference type="InterPro" id="IPR001314">
    <property type="entry name" value="Peptidase_S1A"/>
</dbReference>
<dbReference type="InterPro" id="IPR001254">
    <property type="entry name" value="Trypsin_dom"/>
</dbReference>
<sequence length="500" mass="57255">MRKKTYKLSEHEKSQNRVDIFRTVKTSPNNQQPIFSTINSLPVSYDNPSFISSSLAVNQNIRRPGVWTVPDTDVNSIDSRERRNFYKKNVPHQLESKSKKPRIVAVVVSILIVVVIIVVVGVLLGIFLRPKLSPICSPECTNNRYCVKSKSNDTEPTCECKPGYLENNLKKCNKNFCYLNYFPFSYINTLPNSSFQPIDYESKFTRPFCCPTETQLTNSCCGVSRKSKNLMKSLRIIGGETIEEGVFPWVVYVTQVFRLTPTSPLRMIKNCSGTLINENYVLTAAHCLIFDLNFNSEFRNLESIVQIFYGFVDKSVILNPFLNSNYQRRVFKIQIHPDFNPSTFENDIALIKLDVPIQRSEFVDYICLFNYDNTDLLVSSSKLYLAGWGNINKDSTRPIYPNKLNYVDVKTFSMEDCKYFLDSELHYLLNSSTKVCAGYDVTVGKDSCDQDSGGPLMVELNSQWFIYGIVSFGSYPICAEGPAIYTRVSFYYNWVMNSIR</sequence>
<dbReference type="GO" id="GO:0004252">
    <property type="term" value="F:serine-type endopeptidase activity"/>
    <property type="evidence" value="ECO:0007669"/>
    <property type="project" value="InterPro"/>
</dbReference>
<dbReference type="InterPro" id="IPR009003">
    <property type="entry name" value="Peptidase_S1_PA"/>
</dbReference>
<comment type="subcellular location">
    <subcellularLocation>
        <location evidence="1">Secreted</location>
    </subcellularLocation>
</comment>
<dbReference type="Pfam" id="PF00089">
    <property type="entry name" value="Trypsin"/>
    <property type="match status" value="1"/>
</dbReference>
<comment type="caution">
    <text evidence="6">The sequence shown here is derived from an EMBL/GenBank/DDBJ whole genome shotgun (WGS) entry which is preliminary data.</text>
</comment>
<keyword evidence="7" id="KW-1185">Reference proteome</keyword>
<dbReference type="SUPFAM" id="SSF50494">
    <property type="entry name" value="Trypsin-like serine proteases"/>
    <property type="match status" value="1"/>
</dbReference>
<dbReference type="AlphaFoldDB" id="A0A813MK86"/>
<dbReference type="InterPro" id="IPR000742">
    <property type="entry name" value="EGF"/>
</dbReference>
<evidence type="ECO:0000313" key="6">
    <source>
        <dbReference type="EMBL" id="CAF0722022.1"/>
    </source>
</evidence>
<keyword evidence="4" id="KW-0812">Transmembrane</keyword>
<gene>
    <name evidence="6" type="ORF">OXX778_LOCUS2230</name>
</gene>
<dbReference type="GO" id="GO:0006508">
    <property type="term" value="P:proteolysis"/>
    <property type="evidence" value="ECO:0007669"/>
    <property type="project" value="InterPro"/>
</dbReference>